<dbReference type="GO" id="GO:0003677">
    <property type="term" value="F:DNA binding"/>
    <property type="evidence" value="ECO:0007669"/>
    <property type="project" value="UniProtKB-UniRule"/>
</dbReference>
<feature type="short sequence motif" description="Nuclear localization signal" evidence="15">
    <location>
        <begin position="83"/>
        <end position="85"/>
    </location>
</feature>
<dbReference type="Gene3D" id="3.40.50.300">
    <property type="entry name" value="P-loop containing nucleotide triphosphate hydrolases"/>
    <property type="match status" value="1"/>
</dbReference>
<dbReference type="InterPro" id="IPR014000">
    <property type="entry name" value="PPV_DNA_helicase_E1_N"/>
</dbReference>
<evidence type="ECO:0000256" key="12">
    <source>
        <dbReference type="ARBA" id="ARBA00034617"/>
    </source>
</evidence>
<evidence type="ECO:0000256" key="15">
    <source>
        <dbReference type="HAMAP-Rule" id="MF_04000"/>
    </source>
</evidence>
<dbReference type="InterPro" id="IPR027417">
    <property type="entry name" value="P-loop_NTPase"/>
</dbReference>
<dbReference type="EC" id="5.6.2.4" evidence="15 16"/>
<keyword evidence="7 15" id="KW-0378">Hydrolase</keyword>
<dbReference type="Pfam" id="PF00519">
    <property type="entry name" value="PPV_E1_C"/>
    <property type="match status" value="1"/>
</dbReference>
<dbReference type="InterPro" id="IPR046935">
    <property type="entry name" value="PPV_E1_DBD_sf"/>
</dbReference>
<feature type="modified residue" description="Phosphoserine; by host" evidence="15">
    <location>
        <position position="89"/>
    </location>
</feature>
<evidence type="ECO:0000256" key="14">
    <source>
        <dbReference type="ARBA" id="ARBA00093297"/>
    </source>
</evidence>
<evidence type="ECO:0000256" key="1">
    <source>
        <dbReference type="ARBA" id="ARBA00004147"/>
    </source>
</evidence>
<dbReference type="GO" id="GO:0006260">
    <property type="term" value="P:DNA replication"/>
    <property type="evidence" value="ECO:0007669"/>
    <property type="project" value="UniProtKB-UniRule"/>
</dbReference>
<evidence type="ECO:0000256" key="10">
    <source>
        <dbReference type="ARBA" id="ARBA00023125"/>
    </source>
</evidence>
<evidence type="ECO:0000256" key="6">
    <source>
        <dbReference type="ARBA" id="ARBA00022741"/>
    </source>
</evidence>
<dbReference type="PROSITE" id="PS51206">
    <property type="entry name" value="SF3_HELICASE_1"/>
    <property type="match status" value="1"/>
</dbReference>
<evidence type="ECO:0000256" key="11">
    <source>
        <dbReference type="ARBA" id="ARBA00023235"/>
    </source>
</evidence>
<name>I3P6M6_9PAPI</name>
<dbReference type="EMBL" id="HM999992">
    <property type="protein sequence ID" value="AEM24630.1"/>
    <property type="molecule type" value="Genomic_DNA"/>
</dbReference>
<keyword evidence="9 15" id="KW-0067">ATP-binding</keyword>
<evidence type="ECO:0000256" key="7">
    <source>
        <dbReference type="ARBA" id="ARBA00022801"/>
    </source>
</evidence>
<keyword evidence="11 15" id="KW-0413">Isomerase</keyword>
<dbReference type="GO" id="GO:0005524">
    <property type="term" value="F:ATP binding"/>
    <property type="evidence" value="ECO:0007669"/>
    <property type="project" value="UniProtKB-UniRule"/>
</dbReference>
<keyword evidence="10 15" id="KW-0238">DNA-binding</keyword>
<dbReference type="RefSeq" id="YP_006393304.1">
    <property type="nucleotide sequence ID" value="NC_017996.1"/>
</dbReference>
<accession>I3P6M6</accession>
<evidence type="ECO:0000256" key="16">
    <source>
        <dbReference type="PIRNR" id="PIRNR003383"/>
    </source>
</evidence>
<dbReference type="OrthoDB" id="4795at10239"/>
<evidence type="ECO:0000313" key="19">
    <source>
        <dbReference type="Proteomes" id="UP000134915"/>
    </source>
</evidence>
<evidence type="ECO:0000256" key="9">
    <source>
        <dbReference type="ARBA" id="ARBA00022840"/>
    </source>
</evidence>
<gene>
    <name evidence="15 18" type="primary">E1</name>
</gene>
<dbReference type="GO" id="GO:0043138">
    <property type="term" value="F:3'-5' DNA helicase activity"/>
    <property type="evidence" value="ECO:0007669"/>
    <property type="project" value="UniProtKB-UniRule"/>
</dbReference>
<sequence>MAEPSKGTETFNNEDKNAWFIVDEADCVDSLETFEELFDESTDGSDISNLIDNDVDEVDQGNSLALLNSQITEDCDRAVSALKRKYMKSPPESNVAALSPRLEAISLSPQRLIKRRLFEDSGIAEDEATNAAVQVDSLSYENGGTQSSLSSACEEILLCSNKRAKLFTKCQDLYGVSFAELTRSFKSNKTLSDNWVVFTFAAAVEVLEGSKHLLQQHCHYLQVSQFDFCGLFLLHFKHAKSRETVTKLFCNILNIEECQMLCEPPKCRSTPAALYFYKQKITEKAYSFGILPDWVVKQTQVNHQLASQAEAFELSKMVQWAYDNQLTEDSAIAYEYALLATEDVNAAAFLKSNSQVKYVKDCSAMVKLYLRQEMRNMSMSQWIYKCCRECDGQEDWKVIASFLKFQQINVVEFLCALRLFFKKVPKKTCIVIYGEPDTGKSYFCFSFIKFLRGKVVSYMNKSSHFWIQPLLDCKVGFLDDATYPCWTFIDANMRNALDGNPMSVDSKHKAPQQYNLPPLLITSNVDVLKEESLRYLHSRVTCFKFPNKLPFDSQNNPLYKFTDQVWKAFFLRLGKQLDLEDDDENESERPERTFRCTASISDDSL</sequence>
<dbReference type="Proteomes" id="UP000134915">
    <property type="component" value="Segment"/>
</dbReference>
<evidence type="ECO:0000256" key="2">
    <source>
        <dbReference type="ARBA" id="ARBA00022518"/>
    </source>
</evidence>
<evidence type="ECO:0000259" key="17">
    <source>
        <dbReference type="PROSITE" id="PS51206"/>
    </source>
</evidence>
<feature type="binding site" evidence="15">
    <location>
        <begin position="434"/>
        <end position="441"/>
    </location>
    <ligand>
        <name>ATP</name>
        <dbReference type="ChEBI" id="CHEBI:30616"/>
    </ligand>
</feature>
<reference evidence="18 19" key="1">
    <citation type="journal article" date="2011" name="J. Infect. Dis.">
        <title>The oral cavity contains abundant known and novel human papillomaviruses from the Betapapillomavirus and Gammapapillomavirus genera.</title>
        <authorList>
            <person name="Bottalico D."/>
            <person name="Chen Z."/>
            <person name="Dunne A."/>
            <person name="Ostoloza J."/>
            <person name="McKinney S."/>
            <person name="Sun C."/>
            <person name="Schlecht N.F."/>
            <person name="Fatahzadeh M."/>
            <person name="Herrero R."/>
            <person name="Schiffman M."/>
            <person name="Burk R.D."/>
        </authorList>
    </citation>
    <scope>NUCLEOTIDE SEQUENCE [LARGE SCALE GENOMIC DNA]</scope>
    <source>
        <strain evidence="18">NJ2801C1</strain>
    </source>
</reference>
<evidence type="ECO:0000313" key="18">
    <source>
        <dbReference type="EMBL" id="AEM24630.1"/>
    </source>
</evidence>
<feature type="domain" description="SF3 helicase" evidence="17">
    <location>
        <begin position="394"/>
        <end position="558"/>
    </location>
</feature>
<keyword evidence="3 15" id="KW-0597">Phosphoprotein</keyword>
<comment type="subcellular location">
    <subcellularLocation>
        <location evidence="1 15">Host nucleus</location>
    </subcellularLocation>
</comment>
<dbReference type="GO" id="GO:0016887">
    <property type="term" value="F:ATP hydrolysis activity"/>
    <property type="evidence" value="ECO:0007669"/>
    <property type="project" value="RHEA"/>
</dbReference>
<dbReference type="GO" id="GO:0042025">
    <property type="term" value="C:host cell nucleus"/>
    <property type="evidence" value="ECO:0007669"/>
    <property type="project" value="UniProtKB-SubCell"/>
</dbReference>
<dbReference type="InterPro" id="IPR014015">
    <property type="entry name" value="Helicase_SF3_DNA-vir"/>
</dbReference>
<organism evidence="18 19">
    <name type="scientific">Human papillomavirus 140</name>
    <dbReference type="NCBI Taxonomy" id="1070413"/>
    <lineage>
        <taxon>Viruses</taxon>
        <taxon>Monodnaviria</taxon>
        <taxon>Shotokuvirae</taxon>
        <taxon>Cossaviricota</taxon>
        <taxon>Papovaviricetes</taxon>
        <taxon>Zurhausenvirales</taxon>
        <taxon>Papillomaviridae</taxon>
        <taxon>Firstpapillomavirinae</taxon>
        <taxon>Gammapapillomavirus</taxon>
        <taxon>Gammapapillomavirus 11</taxon>
    </lineage>
</organism>
<feature type="short sequence motif" description="Nuclear export signal" evidence="15">
    <location>
        <begin position="98"/>
        <end position="107"/>
    </location>
</feature>
<keyword evidence="6 15" id="KW-0547">Nucleotide-binding</keyword>
<dbReference type="Pfam" id="PF00524">
    <property type="entry name" value="PPV_E1_N"/>
    <property type="match status" value="1"/>
</dbReference>
<keyword evidence="8 15" id="KW-0347">Helicase</keyword>
<proteinExistence type="inferred from homology"/>
<comment type="function">
    <text evidence="16">ATP-dependent DNA helicase required for initiation of viral DNA replication. It forms a complex with the viral E2 protein. The E1-E2 complex binds to the replication origin which contains binding sites for both proteins.</text>
</comment>
<comment type="PTM">
    <text evidence="15">Phosphorylated.</text>
</comment>
<dbReference type="Gene3D" id="1.10.10.510">
    <property type="entry name" value="Zinc finger, large T-antigen D1 domain"/>
    <property type="match status" value="1"/>
</dbReference>
<keyword evidence="2 15" id="KW-0244">Early protein</keyword>
<dbReference type="Gene3D" id="3.40.1310.10">
    <property type="match status" value="1"/>
</dbReference>
<dbReference type="InterPro" id="IPR016393">
    <property type="entry name" value="Rep_E1_papillomaV"/>
</dbReference>
<dbReference type="Pfam" id="PF20450">
    <property type="entry name" value="PPV_E1_DBD"/>
    <property type="match status" value="1"/>
</dbReference>
<dbReference type="SUPFAM" id="SSF52540">
    <property type="entry name" value="P-loop containing nucleoside triphosphate hydrolases"/>
    <property type="match status" value="1"/>
</dbReference>
<evidence type="ECO:0000256" key="13">
    <source>
        <dbReference type="ARBA" id="ARBA00048988"/>
    </source>
</evidence>
<comment type="caution">
    <text evidence="15">Lacks conserved residue(s) required for the propagation of feature annotation.</text>
</comment>
<dbReference type="GeneID" id="12983979"/>
<comment type="catalytic activity">
    <reaction evidence="13 15 16">
        <text>ATP + H2O = ADP + phosphate + H(+)</text>
        <dbReference type="Rhea" id="RHEA:13065"/>
        <dbReference type="ChEBI" id="CHEBI:15377"/>
        <dbReference type="ChEBI" id="CHEBI:15378"/>
        <dbReference type="ChEBI" id="CHEBI:30616"/>
        <dbReference type="ChEBI" id="CHEBI:43474"/>
        <dbReference type="ChEBI" id="CHEBI:456216"/>
        <dbReference type="EC" id="5.6.2.4"/>
    </reaction>
</comment>
<keyword evidence="5 15" id="KW-0235">DNA replication</keyword>
<comment type="function">
    <text evidence="14 15">ATP-dependent DNA 3'-5' helicase required for initiation of viral DNA replication. It forms a complex with the viral E2 protein. The E1-E2 complex binds to the replication origin which contains binding sites for both proteins. During the initial step, a dimer of E1 interacts with a dimer of protein E2 leading to a complex that binds the viral origin of replication with high specificity. Then, a second dimer of E1 displaces the E2 dimer in an ATP-dependent manner to form the E1 tetramer. Following this, two E1 monomers are added to each half of the site, which results in the formation of two E1 trimers on the viral ori. Subsequently, two hexamers will be created. The double hexamer acts as a bi-directional helicase machinery and unwinds the viral DNA and then recruits the host DNA polymerase to start replication.</text>
</comment>
<comment type="subunit">
    <text evidence="15">Can form hexamers. Interacts with E2 protein; this interaction increases E1 DNA binding specificity. Interacts with host DNA polymerase subunit POLA2. Interacts with host single stranded DNA-binding protein RPA1. Interacts with host TOP1; this interaction stimulates the enzymatic activity of TOP1.</text>
</comment>
<dbReference type="InterPro" id="IPR001177">
    <property type="entry name" value="PPV_DNA_helicase_E1_C"/>
</dbReference>
<evidence type="ECO:0000256" key="5">
    <source>
        <dbReference type="ARBA" id="ARBA00022705"/>
    </source>
</evidence>
<comment type="catalytic activity">
    <reaction evidence="12 15">
        <text>Couples ATP hydrolysis with the unwinding of duplex DNA by translocating in the 3'-5' direction.</text>
        <dbReference type="EC" id="5.6.2.4"/>
    </reaction>
</comment>
<dbReference type="InterPro" id="IPR037102">
    <property type="entry name" value="Znf_lg_T-Ag_D1_dom_sf"/>
</dbReference>
<protein>
    <recommendedName>
        <fullName evidence="15 16">Replication protein E1</fullName>
        <ecNumber evidence="15 16">5.6.2.4</ecNumber>
    </recommendedName>
    <alternativeName>
        <fullName evidence="15">ATP-dependent helicase E1</fullName>
    </alternativeName>
    <alternativeName>
        <fullName evidence="15">DNA 3'-5' helicase E1</fullName>
    </alternativeName>
</protein>
<feature type="modified residue" description="Phosphoserine; by host" evidence="15">
    <location>
        <position position="93"/>
    </location>
</feature>
<feature type="modified residue" description="Phosphoserine; by host" evidence="15">
    <location>
        <position position="99"/>
    </location>
</feature>
<dbReference type="KEGG" id="vg:12983979"/>
<dbReference type="InterPro" id="IPR046832">
    <property type="entry name" value="PPV_E1_DBD"/>
</dbReference>
<keyword evidence="4 15" id="KW-1048">Host nucleus</keyword>
<evidence type="ECO:0000256" key="8">
    <source>
        <dbReference type="ARBA" id="ARBA00022806"/>
    </source>
</evidence>
<dbReference type="HAMAP" id="MF_04000">
    <property type="entry name" value="PPV_E1"/>
    <property type="match status" value="1"/>
</dbReference>
<comment type="similarity">
    <text evidence="15 16">Belongs to the papillomaviridae E1 protein family.</text>
</comment>
<evidence type="ECO:0000256" key="4">
    <source>
        <dbReference type="ARBA" id="ARBA00022562"/>
    </source>
</evidence>
<dbReference type="SUPFAM" id="SSF55464">
    <property type="entry name" value="Origin of replication-binding domain, RBD-like"/>
    <property type="match status" value="1"/>
</dbReference>
<evidence type="ECO:0000256" key="3">
    <source>
        <dbReference type="ARBA" id="ARBA00022553"/>
    </source>
</evidence>
<dbReference type="PIRSF" id="PIRSF003383">
    <property type="entry name" value="Rep_E1_papillomaV"/>
    <property type="match status" value="1"/>
</dbReference>